<dbReference type="GO" id="GO:0000160">
    <property type="term" value="P:phosphorelay signal transduction system"/>
    <property type="evidence" value="ECO:0007669"/>
    <property type="project" value="InterPro"/>
</dbReference>
<dbReference type="Proteomes" id="UP000625976">
    <property type="component" value="Unassembled WGS sequence"/>
</dbReference>
<proteinExistence type="predicted"/>
<dbReference type="InterPro" id="IPR016032">
    <property type="entry name" value="Sig_transdc_resp-reg_C-effctor"/>
</dbReference>
<comment type="caution">
    <text evidence="5">The sequence shown here is derived from an EMBL/GenBank/DDBJ whole genome shotgun (WGS) entry which is preliminary data.</text>
</comment>
<evidence type="ECO:0000256" key="2">
    <source>
        <dbReference type="PROSITE-ProRule" id="PRU01091"/>
    </source>
</evidence>
<keyword evidence="3" id="KW-0472">Membrane</keyword>
<organism evidence="5 6">
    <name type="scientific">Bizionia arctica</name>
    <dbReference type="NCBI Taxonomy" id="1495645"/>
    <lineage>
        <taxon>Bacteria</taxon>
        <taxon>Pseudomonadati</taxon>
        <taxon>Bacteroidota</taxon>
        <taxon>Flavobacteriia</taxon>
        <taxon>Flavobacteriales</taxon>
        <taxon>Flavobacteriaceae</taxon>
        <taxon>Bizionia</taxon>
    </lineage>
</organism>
<dbReference type="InterPro" id="IPR036388">
    <property type="entry name" value="WH-like_DNA-bd_sf"/>
</dbReference>
<dbReference type="EMBL" id="BMFQ01000002">
    <property type="protein sequence ID" value="GGG47932.1"/>
    <property type="molecule type" value="Genomic_DNA"/>
</dbReference>
<evidence type="ECO:0000259" key="4">
    <source>
        <dbReference type="PROSITE" id="PS51755"/>
    </source>
</evidence>
<feature type="domain" description="OmpR/PhoB-type" evidence="4">
    <location>
        <begin position="189"/>
        <end position="286"/>
    </location>
</feature>
<accession>A0A917LNL3</accession>
<dbReference type="GO" id="GO:0003677">
    <property type="term" value="F:DNA binding"/>
    <property type="evidence" value="ECO:0007669"/>
    <property type="project" value="UniProtKB-UniRule"/>
</dbReference>
<keyword evidence="3" id="KW-1133">Transmembrane helix</keyword>
<keyword evidence="3" id="KW-0812">Transmembrane</keyword>
<dbReference type="Gene3D" id="1.10.10.10">
    <property type="entry name" value="Winged helix-like DNA-binding domain superfamily/Winged helix DNA-binding domain"/>
    <property type="match status" value="1"/>
</dbReference>
<reference evidence="5" key="1">
    <citation type="journal article" date="2014" name="Int. J. Syst. Evol. Microbiol.">
        <title>Complete genome sequence of Corynebacterium casei LMG S-19264T (=DSM 44701T), isolated from a smear-ripened cheese.</title>
        <authorList>
            <consortium name="US DOE Joint Genome Institute (JGI-PGF)"/>
            <person name="Walter F."/>
            <person name="Albersmeier A."/>
            <person name="Kalinowski J."/>
            <person name="Ruckert C."/>
        </authorList>
    </citation>
    <scope>NUCLEOTIDE SEQUENCE</scope>
    <source>
        <strain evidence="5">CGMCC 1.12751</strain>
    </source>
</reference>
<dbReference type="Pfam" id="PF00486">
    <property type="entry name" value="Trans_reg_C"/>
    <property type="match status" value="1"/>
</dbReference>
<dbReference type="GO" id="GO:0006355">
    <property type="term" value="P:regulation of DNA-templated transcription"/>
    <property type="evidence" value="ECO:0007669"/>
    <property type="project" value="InterPro"/>
</dbReference>
<evidence type="ECO:0000256" key="1">
    <source>
        <dbReference type="ARBA" id="ARBA00023125"/>
    </source>
</evidence>
<feature type="transmembrane region" description="Helical" evidence="3">
    <location>
        <begin position="158"/>
        <end position="176"/>
    </location>
</feature>
<keyword evidence="6" id="KW-1185">Reference proteome</keyword>
<dbReference type="RefSeq" id="WP_188464205.1">
    <property type="nucleotide sequence ID" value="NZ_BMFQ01000002.1"/>
</dbReference>
<dbReference type="CDD" id="cd00383">
    <property type="entry name" value="trans_reg_C"/>
    <property type="match status" value="1"/>
</dbReference>
<name>A0A917LNL3_9FLAO</name>
<dbReference type="SMART" id="SM00862">
    <property type="entry name" value="Trans_reg_C"/>
    <property type="match status" value="1"/>
</dbReference>
<dbReference type="SUPFAM" id="SSF46894">
    <property type="entry name" value="C-terminal effector domain of the bipartite response regulators"/>
    <property type="match status" value="1"/>
</dbReference>
<dbReference type="PROSITE" id="PS51755">
    <property type="entry name" value="OMPR_PHOB"/>
    <property type="match status" value="1"/>
</dbReference>
<reference evidence="5" key="2">
    <citation type="submission" date="2020-09" db="EMBL/GenBank/DDBJ databases">
        <authorList>
            <person name="Sun Q."/>
            <person name="Zhou Y."/>
        </authorList>
    </citation>
    <scope>NUCLEOTIDE SEQUENCE</scope>
    <source>
        <strain evidence="5">CGMCC 1.12751</strain>
    </source>
</reference>
<feature type="DNA-binding region" description="OmpR/PhoB-type" evidence="2">
    <location>
        <begin position="189"/>
        <end position="286"/>
    </location>
</feature>
<evidence type="ECO:0000313" key="6">
    <source>
        <dbReference type="Proteomes" id="UP000625976"/>
    </source>
</evidence>
<gene>
    <name evidence="5" type="ORF">GCM10010976_19150</name>
</gene>
<sequence length="287" mass="33068">MKKRILFISGGLLIILFSIWMLIPSKANTDLFTEKVKVSLRDVGNQLLLINQDSTSLILPVLALEEDKFQLSFEKPLSFEPGQLVSIMDIAFQKATLPKNYLVETIQCTKQEVAYSFQIVNSVENSIIPCKGRYLPESCYTIEVLFTNREIAYNNNQTFYYGILMSGFILMFLGFYRKKQPEVSQENEENFANLGSFQFYPEQNKLVKQAEEIKLSKKECELLEIFVASPNQIIKRDELTKKVWEDHGVFVGRSLDTYISKLRKKLETDDSVKITNIHGVGYKLELL</sequence>
<dbReference type="InterPro" id="IPR001867">
    <property type="entry name" value="OmpR/PhoB-type_DNA-bd"/>
</dbReference>
<dbReference type="AlphaFoldDB" id="A0A917LNL3"/>
<protein>
    <recommendedName>
        <fullName evidence="4">OmpR/PhoB-type domain-containing protein</fullName>
    </recommendedName>
</protein>
<evidence type="ECO:0000313" key="5">
    <source>
        <dbReference type="EMBL" id="GGG47932.1"/>
    </source>
</evidence>
<keyword evidence="1 2" id="KW-0238">DNA-binding</keyword>
<evidence type="ECO:0000256" key="3">
    <source>
        <dbReference type="SAM" id="Phobius"/>
    </source>
</evidence>